<feature type="compositionally biased region" description="Gly residues" evidence="2">
    <location>
        <begin position="17"/>
        <end position="30"/>
    </location>
</feature>
<evidence type="ECO:0000256" key="2">
    <source>
        <dbReference type="SAM" id="MobiDB-lite"/>
    </source>
</evidence>
<dbReference type="PANTHER" id="PTHR43300">
    <property type="entry name" value="ACETYLTRANSFERASE"/>
    <property type="match status" value="1"/>
</dbReference>
<evidence type="ECO:0000313" key="3">
    <source>
        <dbReference type="EMBL" id="QIE57006.1"/>
    </source>
</evidence>
<dbReference type="KEGG" id="hdh:G5B40_17110"/>
<accession>A0A7L5C3B3</accession>
<reference evidence="3 4" key="1">
    <citation type="submission" date="2020-02" db="EMBL/GenBank/DDBJ databases">
        <title>complete genome sequence of Rhodobacteraceae bacterium.</title>
        <authorList>
            <person name="Park J."/>
            <person name="Kim Y.-S."/>
            <person name="Kim K.-H."/>
        </authorList>
    </citation>
    <scope>NUCLEOTIDE SEQUENCE [LARGE SCALE GENOMIC DNA]</scope>
    <source>
        <strain evidence="3 4">RR4-56</strain>
    </source>
</reference>
<dbReference type="Gene3D" id="2.160.10.10">
    <property type="entry name" value="Hexapeptide repeat proteins"/>
    <property type="match status" value="1"/>
</dbReference>
<dbReference type="Pfam" id="PF00132">
    <property type="entry name" value="Hexapep"/>
    <property type="match status" value="1"/>
</dbReference>
<dbReference type="GO" id="GO:0016740">
    <property type="term" value="F:transferase activity"/>
    <property type="evidence" value="ECO:0007669"/>
    <property type="project" value="UniProtKB-KW"/>
</dbReference>
<evidence type="ECO:0000313" key="4">
    <source>
        <dbReference type="Proteomes" id="UP000503336"/>
    </source>
</evidence>
<keyword evidence="4" id="KW-1185">Reference proteome</keyword>
<feature type="region of interest" description="Disordered" evidence="2">
    <location>
        <begin position="1"/>
        <end position="30"/>
    </location>
</feature>
<name>A0A7L5C3B3_9RHOB</name>
<organism evidence="3 4">
    <name type="scientific">Pikeienuella piscinae</name>
    <dbReference type="NCBI Taxonomy" id="2748098"/>
    <lineage>
        <taxon>Bacteria</taxon>
        <taxon>Pseudomonadati</taxon>
        <taxon>Pseudomonadota</taxon>
        <taxon>Alphaproteobacteria</taxon>
        <taxon>Rhodobacterales</taxon>
        <taxon>Paracoccaceae</taxon>
        <taxon>Pikeienuella</taxon>
    </lineage>
</organism>
<dbReference type="InterPro" id="IPR001451">
    <property type="entry name" value="Hexapep"/>
</dbReference>
<dbReference type="PANTHER" id="PTHR43300:SF10">
    <property type="entry name" value="2,3,4,5-TETRAHYDROPYRIDINE-2,6-DICARBOXYLATE N-ACETYLTRANSFERASE"/>
    <property type="match status" value="1"/>
</dbReference>
<sequence length="207" mass="21763">MSDAPIEIQEGAIVDQPGGGPEPSRFGPGGVLRRGTIVYTGVTAGRNLQTGHHVTIRGGAVIGDHVVIGTNTVLDGLLTIGDFVKIETGCYLPTHMSVGNRVFIGPCVTFTNDRYPLKMRDAYLRDGPQGAHVEDLVTIGGGCTICPGVRIGRGSFVAAGAIVTRDAPPMSLVIGAPARIEPLPDRLREDNMALSWRDLIPADGDAQ</sequence>
<evidence type="ECO:0000256" key="1">
    <source>
        <dbReference type="ARBA" id="ARBA00007274"/>
    </source>
</evidence>
<dbReference type="Proteomes" id="UP000503336">
    <property type="component" value="Chromosome"/>
</dbReference>
<comment type="similarity">
    <text evidence="1">Belongs to the transferase hexapeptide repeat family.</text>
</comment>
<protein>
    <submittedName>
        <fullName evidence="3">N-acetyltransferase</fullName>
    </submittedName>
</protein>
<dbReference type="SUPFAM" id="SSF51161">
    <property type="entry name" value="Trimeric LpxA-like enzymes"/>
    <property type="match status" value="1"/>
</dbReference>
<proteinExistence type="inferred from homology"/>
<keyword evidence="3" id="KW-0808">Transferase</keyword>
<dbReference type="Pfam" id="PF14602">
    <property type="entry name" value="Hexapep_2"/>
    <property type="match status" value="1"/>
</dbReference>
<dbReference type="InterPro" id="IPR011004">
    <property type="entry name" value="Trimer_LpxA-like_sf"/>
</dbReference>
<dbReference type="InterPro" id="IPR050179">
    <property type="entry name" value="Trans_hexapeptide_repeat"/>
</dbReference>
<gene>
    <name evidence="3" type="ORF">G5B40_17110</name>
</gene>
<dbReference type="EMBL" id="CP049056">
    <property type="protein sequence ID" value="QIE57006.1"/>
    <property type="molecule type" value="Genomic_DNA"/>
</dbReference>
<dbReference type="RefSeq" id="WP_165101141.1">
    <property type="nucleotide sequence ID" value="NZ_CP049056.1"/>
</dbReference>
<dbReference type="AlphaFoldDB" id="A0A7L5C3B3"/>
<dbReference type="CDD" id="cd03358">
    <property type="entry name" value="LbH_WxcM_N_like"/>
    <property type="match status" value="1"/>
</dbReference>